<dbReference type="GeneID" id="65089962"/>
<keyword evidence="3" id="KW-1185">Reference proteome</keyword>
<dbReference type="RefSeq" id="XP_041689343.1">
    <property type="nucleotide sequence ID" value="XM_041823798.1"/>
</dbReference>
<protein>
    <submittedName>
        <fullName evidence="2">Uncharacterized protein</fullName>
    </submittedName>
</protein>
<dbReference type="VEuPathDB" id="FungiDB:FMAN_10709"/>
<evidence type="ECO:0000313" key="2">
    <source>
        <dbReference type="EMBL" id="CVL05486.1"/>
    </source>
</evidence>
<dbReference type="EMBL" id="FCQH01000016">
    <property type="protein sequence ID" value="CVL05486.1"/>
    <property type="molecule type" value="Genomic_DNA"/>
</dbReference>
<accession>A0A1L7UEC2</accession>
<keyword evidence="1" id="KW-0472">Membrane</keyword>
<sequence length="336" mass="38801">MLDRTLIRTALSGPAKQAIAAALWDTPRSEVESGLNFYFKYYIRQCELIALHEGGSRTPLATHADIMRIVQLLRTSRTREEIHQQLLLSCSLPDSDACCSHSIDLAARILLMVEFGNLPFAYSGSRQIEWVKGSLKQWVTERFESKPVLGHSKVKLEKIFNANNLGKIAGIEVVWTNSLADHLRLLKDDQAVAVFHHASFLKRQQSDTTLFSQEFIEETLNTMALLFPKWDGDTRAWYQTQASLRGLDTRLVEIGQLDADERQIENFTYWHDRLVILKQVFDESRPRTLRQWWHDRRNAVQWYTFWVAILVFVLTVFFGLVQSIEGALQVYKAFNP</sequence>
<evidence type="ECO:0000256" key="1">
    <source>
        <dbReference type="SAM" id="Phobius"/>
    </source>
</evidence>
<proteinExistence type="predicted"/>
<reference evidence="3" key="1">
    <citation type="journal article" date="2016" name="Genome Biol. Evol.">
        <title>Comparative 'omics' of the Fusarium fujikuroi species complex highlights differences in genetic potential and metabolite synthesis.</title>
        <authorList>
            <person name="Niehaus E.-M."/>
            <person name="Muensterkoetter M."/>
            <person name="Proctor R.H."/>
            <person name="Brown D.W."/>
            <person name="Sharon A."/>
            <person name="Idan Y."/>
            <person name="Oren-Young L."/>
            <person name="Sieber C.M."/>
            <person name="Novak O."/>
            <person name="Pencik A."/>
            <person name="Tarkowska D."/>
            <person name="Hromadova K."/>
            <person name="Freeman S."/>
            <person name="Maymon M."/>
            <person name="Elazar M."/>
            <person name="Youssef S.A."/>
            <person name="El-Shabrawy E.S.M."/>
            <person name="Shalaby A.B.A."/>
            <person name="Houterman P."/>
            <person name="Brock N.L."/>
            <person name="Burkhardt I."/>
            <person name="Tsavkelova E.A."/>
            <person name="Dickschat J.S."/>
            <person name="Galuszka P."/>
            <person name="Gueldener U."/>
            <person name="Tudzynski B."/>
        </authorList>
    </citation>
    <scope>NUCLEOTIDE SEQUENCE [LARGE SCALE GENOMIC DNA]</scope>
    <source>
        <strain evidence="3">MRC7560</strain>
    </source>
</reference>
<evidence type="ECO:0000313" key="3">
    <source>
        <dbReference type="Proteomes" id="UP000184255"/>
    </source>
</evidence>
<organism evidence="2 3">
    <name type="scientific">Fusarium mangiferae</name>
    <name type="common">Mango malformation disease fungus</name>
    <dbReference type="NCBI Taxonomy" id="192010"/>
    <lineage>
        <taxon>Eukaryota</taxon>
        <taxon>Fungi</taxon>
        <taxon>Dikarya</taxon>
        <taxon>Ascomycota</taxon>
        <taxon>Pezizomycotina</taxon>
        <taxon>Sordariomycetes</taxon>
        <taxon>Hypocreomycetidae</taxon>
        <taxon>Hypocreales</taxon>
        <taxon>Nectriaceae</taxon>
        <taxon>Fusarium</taxon>
        <taxon>Fusarium fujikuroi species complex</taxon>
    </lineage>
</organism>
<comment type="caution">
    <text evidence="2">The sequence shown here is derived from an EMBL/GenBank/DDBJ whole genome shotgun (WGS) entry which is preliminary data.</text>
</comment>
<gene>
    <name evidence="2" type="ORF">FMAN_10709</name>
</gene>
<keyword evidence="1" id="KW-0812">Transmembrane</keyword>
<name>A0A1L7UEC2_FUSMA</name>
<dbReference type="AlphaFoldDB" id="A0A1L7UEC2"/>
<dbReference type="Proteomes" id="UP000184255">
    <property type="component" value="Unassembled WGS sequence"/>
</dbReference>
<keyword evidence="1" id="KW-1133">Transmembrane helix</keyword>
<feature type="transmembrane region" description="Helical" evidence="1">
    <location>
        <begin position="300"/>
        <end position="321"/>
    </location>
</feature>